<evidence type="ECO:0000259" key="9">
    <source>
        <dbReference type="PROSITE" id="PS50879"/>
    </source>
</evidence>
<reference evidence="10 11" key="1">
    <citation type="submission" date="2016-07" db="EMBL/GenBank/DDBJ databases">
        <title>Pervasive Adenine N6-methylation of Active Genes in Fungi.</title>
        <authorList>
            <consortium name="DOE Joint Genome Institute"/>
            <person name="Mondo S.J."/>
            <person name="Dannebaum R.O."/>
            <person name="Kuo R.C."/>
            <person name="Labutti K."/>
            <person name="Haridas S."/>
            <person name="Kuo A."/>
            <person name="Salamov A."/>
            <person name="Ahrendt S.R."/>
            <person name="Lipzen A."/>
            <person name="Sullivan W."/>
            <person name="Andreopoulos W.B."/>
            <person name="Clum A."/>
            <person name="Lindquist E."/>
            <person name="Daum C."/>
            <person name="Ramamoorthy G.K."/>
            <person name="Gryganskyi A."/>
            <person name="Culley D."/>
            <person name="Magnuson J.K."/>
            <person name="James T.Y."/>
            <person name="O'Malley M.A."/>
            <person name="Stajich J.E."/>
            <person name="Spatafora J.W."/>
            <person name="Visel A."/>
            <person name="Grigoriev I.V."/>
        </authorList>
    </citation>
    <scope>NUCLEOTIDE SEQUENCE [LARGE SCALE GENOMIC DNA]</scope>
    <source>
        <strain evidence="10 11">NRRL 2496</strain>
    </source>
</reference>
<organism evidence="10 11">
    <name type="scientific">Syncephalastrum racemosum</name>
    <name type="common">Filamentous fungus</name>
    <dbReference type="NCBI Taxonomy" id="13706"/>
    <lineage>
        <taxon>Eukaryota</taxon>
        <taxon>Fungi</taxon>
        <taxon>Fungi incertae sedis</taxon>
        <taxon>Mucoromycota</taxon>
        <taxon>Mucoromycotina</taxon>
        <taxon>Mucoromycetes</taxon>
        <taxon>Mucorales</taxon>
        <taxon>Syncephalastraceae</taxon>
        <taxon>Syncephalastrum</taxon>
    </lineage>
</organism>
<dbReference type="PROSITE" id="PS50879">
    <property type="entry name" value="RNASE_H_1"/>
    <property type="match status" value="1"/>
</dbReference>
<dbReference type="PANTHER" id="PTHR10642:SF26">
    <property type="entry name" value="RIBONUCLEASE H1"/>
    <property type="match status" value="1"/>
</dbReference>
<dbReference type="InterPro" id="IPR050092">
    <property type="entry name" value="RNase_H"/>
</dbReference>
<dbReference type="EMBL" id="MCGN01000005">
    <property type="protein sequence ID" value="ORY96455.1"/>
    <property type="molecule type" value="Genomic_DNA"/>
</dbReference>
<feature type="domain" description="RNase H type-1" evidence="9">
    <location>
        <begin position="68"/>
        <end position="195"/>
    </location>
</feature>
<dbReference type="Proteomes" id="UP000242180">
    <property type="component" value="Unassembled WGS sequence"/>
</dbReference>
<evidence type="ECO:0000256" key="8">
    <source>
        <dbReference type="SAM" id="Phobius"/>
    </source>
</evidence>
<evidence type="ECO:0000256" key="5">
    <source>
        <dbReference type="ARBA" id="ARBA00022723"/>
    </source>
</evidence>
<keyword evidence="8" id="KW-0812">Transmembrane</keyword>
<proteinExistence type="inferred from homology"/>
<dbReference type="Gene3D" id="3.30.420.10">
    <property type="entry name" value="Ribonuclease H-like superfamily/Ribonuclease H"/>
    <property type="match status" value="1"/>
</dbReference>
<keyword evidence="8" id="KW-0472">Membrane</keyword>
<dbReference type="InParanoid" id="A0A1X2HCD3"/>
<dbReference type="InterPro" id="IPR012337">
    <property type="entry name" value="RNaseH-like_sf"/>
</dbReference>
<name>A0A1X2HCD3_SYNRA</name>
<comment type="similarity">
    <text evidence="2">Belongs to the RNase H family.</text>
</comment>
<evidence type="ECO:0000256" key="6">
    <source>
        <dbReference type="ARBA" id="ARBA00022759"/>
    </source>
</evidence>
<evidence type="ECO:0000256" key="4">
    <source>
        <dbReference type="ARBA" id="ARBA00022722"/>
    </source>
</evidence>
<dbReference type="InterPro" id="IPR002156">
    <property type="entry name" value="RNaseH_domain"/>
</dbReference>
<evidence type="ECO:0000256" key="1">
    <source>
        <dbReference type="ARBA" id="ARBA00000077"/>
    </source>
</evidence>
<comment type="catalytic activity">
    <reaction evidence="1">
        <text>Endonucleolytic cleavage to 5'-phosphomonoester.</text>
        <dbReference type="EC" id="3.1.26.4"/>
    </reaction>
</comment>
<keyword evidence="5" id="KW-0479">Metal-binding</keyword>
<comment type="caution">
    <text evidence="10">The sequence shown here is derived from an EMBL/GenBank/DDBJ whole genome shotgun (WGS) entry which is preliminary data.</text>
</comment>
<dbReference type="GO" id="GO:0003676">
    <property type="term" value="F:nucleic acid binding"/>
    <property type="evidence" value="ECO:0007669"/>
    <property type="project" value="InterPro"/>
</dbReference>
<dbReference type="SUPFAM" id="SSF53098">
    <property type="entry name" value="Ribonuclease H-like"/>
    <property type="match status" value="1"/>
</dbReference>
<dbReference type="PANTHER" id="PTHR10642">
    <property type="entry name" value="RIBONUCLEASE H1"/>
    <property type="match status" value="1"/>
</dbReference>
<keyword evidence="6" id="KW-0255">Endonuclease</keyword>
<protein>
    <recommendedName>
        <fullName evidence="3">ribonuclease H</fullName>
        <ecNumber evidence="3">3.1.26.4</ecNumber>
    </recommendedName>
</protein>
<keyword evidence="4" id="KW-0540">Nuclease</keyword>
<accession>A0A1X2HCD3</accession>
<dbReference type="InterPro" id="IPR036397">
    <property type="entry name" value="RNaseH_sf"/>
</dbReference>
<evidence type="ECO:0000313" key="11">
    <source>
        <dbReference type="Proteomes" id="UP000242180"/>
    </source>
</evidence>
<dbReference type="OrthoDB" id="245563at2759"/>
<keyword evidence="7" id="KW-0378">Hydrolase</keyword>
<evidence type="ECO:0000256" key="7">
    <source>
        <dbReference type="ARBA" id="ARBA00022801"/>
    </source>
</evidence>
<dbReference type="GO" id="GO:0004523">
    <property type="term" value="F:RNA-DNA hybrid ribonuclease activity"/>
    <property type="evidence" value="ECO:0007669"/>
    <property type="project" value="UniProtKB-EC"/>
</dbReference>
<dbReference type="STRING" id="13706.A0A1X2HCD3"/>
<keyword evidence="8" id="KW-1133">Transmembrane helix</keyword>
<dbReference type="GO" id="GO:0043137">
    <property type="term" value="P:DNA replication, removal of RNA primer"/>
    <property type="evidence" value="ECO:0007669"/>
    <property type="project" value="TreeGrafter"/>
</dbReference>
<evidence type="ECO:0000313" key="10">
    <source>
        <dbReference type="EMBL" id="ORY96455.1"/>
    </source>
</evidence>
<evidence type="ECO:0000256" key="2">
    <source>
        <dbReference type="ARBA" id="ARBA00005300"/>
    </source>
</evidence>
<dbReference type="GO" id="GO:0046872">
    <property type="term" value="F:metal ion binding"/>
    <property type="evidence" value="ECO:0007669"/>
    <property type="project" value="UniProtKB-KW"/>
</dbReference>
<gene>
    <name evidence="10" type="ORF">BCR43DRAFT_276856</name>
</gene>
<sequence length="204" mass="22386">MVSFITIIGLVRLVGLAVIVHYSTIIGKVSRYVHVIKLIIALSYILLEQNHKRMLKALFEEQIRPYYGIYDFIIYTDGSFYHHQQKGGAGIVFEINDARNCSIPLPMAKSSIDAEALAILHALSMIMCNASVVICTDCLSVIDGVNHGTADCSYIRQLKLVIALRPGITKLMKVPAHAGVVGNEMADHLAKLGSHQAFSLPVPN</sequence>
<dbReference type="Pfam" id="PF00075">
    <property type="entry name" value="RNase_H"/>
    <property type="match status" value="1"/>
</dbReference>
<keyword evidence="11" id="KW-1185">Reference proteome</keyword>
<feature type="transmembrane region" description="Helical" evidence="8">
    <location>
        <begin position="7"/>
        <end position="25"/>
    </location>
</feature>
<evidence type="ECO:0000256" key="3">
    <source>
        <dbReference type="ARBA" id="ARBA00012180"/>
    </source>
</evidence>
<dbReference type="AlphaFoldDB" id="A0A1X2HCD3"/>
<dbReference type="EC" id="3.1.26.4" evidence="3"/>